<accession>A0ABS9K9B9</accession>
<dbReference type="InterPro" id="IPR013785">
    <property type="entry name" value="Aldolase_TIM"/>
</dbReference>
<reference evidence="1" key="2">
    <citation type="submission" date="2024-05" db="EMBL/GenBank/DDBJ databases">
        <title>Rhodohalobacter halophilus gen. nov., sp. nov., a moderately halophilic member of the family Balneolaceae.</title>
        <authorList>
            <person name="Xia J."/>
        </authorList>
    </citation>
    <scope>NUCLEOTIDE SEQUENCE</scope>
    <source>
        <strain evidence="1">WB101</strain>
    </source>
</reference>
<comment type="caution">
    <text evidence="1">The sequence shown here is derived from an EMBL/GenBank/DDBJ whole genome shotgun (WGS) entry which is preliminary data.</text>
</comment>
<proteinExistence type="predicted"/>
<dbReference type="SUPFAM" id="SSF51569">
    <property type="entry name" value="Aldolase"/>
    <property type="match status" value="1"/>
</dbReference>
<dbReference type="RefSeq" id="WP_237852303.1">
    <property type="nucleotide sequence ID" value="NZ_JAKLWS010000002.1"/>
</dbReference>
<dbReference type="InterPro" id="IPR012062">
    <property type="entry name" value="GatZ/KbaZ-like"/>
</dbReference>
<protein>
    <submittedName>
        <fullName evidence="1">Class II D-tagatose-bisphosphate aldolase, non-catalytic subunit</fullName>
    </submittedName>
</protein>
<gene>
    <name evidence="1" type="ORF">L6773_02695</name>
</gene>
<dbReference type="Proteomes" id="UP001165366">
    <property type="component" value="Unassembled WGS sequence"/>
</dbReference>
<dbReference type="Gene3D" id="1.10.400.20">
    <property type="entry name" value="putative tagatose 6-phosphate kinase domain like"/>
    <property type="match status" value="1"/>
</dbReference>
<dbReference type="Pfam" id="PF08013">
    <property type="entry name" value="GatZ_KbaZ-like"/>
    <property type="match status" value="1"/>
</dbReference>
<dbReference type="Gene3D" id="3.20.20.70">
    <property type="entry name" value="Aldolase class I"/>
    <property type="match status" value="1"/>
</dbReference>
<dbReference type="EMBL" id="JAKLWS010000002">
    <property type="protein sequence ID" value="MCG2587459.1"/>
    <property type="molecule type" value="Genomic_DNA"/>
</dbReference>
<reference evidence="1" key="1">
    <citation type="submission" date="2022-01" db="EMBL/GenBank/DDBJ databases">
        <authorList>
            <person name="Wang Y."/>
        </authorList>
    </citation>
    <scope>NUCLEOTIDE SEQUENCE</scope>
    <source>
        <strain evidence="1">WB101</strain>
    </source>
</reference>
<organism evidence="1 2">
    <name type="scientific">Rhodohalobacter sulfatireducens</name>
    <dbReference type="NCBI Taxonomy" id="2911366"/>
    <lineage>
        <taxon>Bacteria</taxon>
        <taxon>Pseudomonadati</taxon>
        <taxon>Balneolota</taxon>
        <taxon>Balneolia</taxon>
        <taxon>Balneolales</taxon>
        <taxon>Balneolaceae</taxon>
        <taxon>Rhodohalobacter</taxon>
    </lineage>
</organism>
<evidence type="ECO:0000313" key="1">
    <source>
        <dbReference type="EMBL" id="MCG2587459.1"/>
    </source>
</evidence>
<evidence type="ECO:0000313" key="2">
    <source>
        <dbReference type="Proteomes" id="UP001165366"/>
    </source>
</evidence>
<sequence>MSIPALRNIISNLITKENVNKTLLAVCPNSESVTRAALLASKEANAPMLFAATLNQVDRDGGYTGWTPKELTAFIEEQTERIGLTSPVYTCLDHGGPWLKDKHTTEKLSYEETMAEVKTTLEACIDAGYALLHIDPTVDIRLGNEEPIPIDLVVERTLDMIEHSEIYRKENSYPPISYEVGTEEVHGGLANMESFEQFLTGLDEGLKEKGLEDAWPCFVVGKVGTDLHTSLFDPEVAKNLTSNVKPYGALIKGHYSDYVDNPEDYPLSGMGGANVGPEFTEEEFIALMELVKLEKKIGKDSGLQDALKNAVIDSNRWQKWLSKEEKGKDFDDLTDKRQLWLMRTCSRYIWTADQVVESRKQLYKNLDGFRDADAFVIWHLKKSIMKYYHNFNLINFSSEHSEFLS</sequence>
<name>A0ABS9K9B9_9BACT</name>
<keyword evidence="2" id="KW-1185">Reference proteome</keyword>